<dbReference type="AlphaFoldDB" id="A0ABD6RE91"/>
<protein>
    <submittedName>
        <fullName evidence="3">Uncharacterized protein</fullName>
    </submittedName>
</protein>
<evidence type="ECO:0000256" key="1">
    <source>
        <dbReference type="SAM" id="Coils"/>
    </source>
</evidence>
<proteinExistence type="predicted"/>
<gene>
    <name evidence="3" type="ORF">BVF97_01140</name>
</gene>
<keyword evidence="2" id="KW-0472">Membrane</keyword>
<name>A0ABD6RE91_BACTU</name>
<evidence type="ECO:0000313" key="4">
    <source>
        <dbReference type="Proteomes" id="UP000190187"/>
    </source>
</evidence>
<dbReference type="Proteomes" id="UP000190187">
    <property type="component" value="Unassembled WGS sequence"/>
</dbReference>
<reference evidence="3 4" key="1">
    <citation type="submission" date="2017-01" db="EMBL/GenBank/DDBJ databases">
        <title>Draft Genome Sequence of Bacillus thuringiensis DNG9.</title>
        <authorList>
            <person name="Rosana A.R."/>
            <person name="Daas M.S."/>
            <person name="Acedo J.Z."/>
            <person name="Case R.J."/>
            <person name="Vederas J.C."/>
            <person name="Nateche F."/>
            <person name="Kebbouche-Gana S."/>
        </authorList>
    </citation>
    <scope>NUCLEOTIDE SEQUENCE [LARGE SCALE GENOMIC DNA]</scope>
    <source>
        <strain evidence="3 4">DNG9</strain>
    </source>
</reference>
<dbReference type="RefSeq" id="WP_078993267.1">
    <property type="nucleotide sequence ID" value="NZ_MSTN01000001.1"/>
</dbReference>
<organism evidence="3 4">
    <name type="scientific">Bacillus thuringiensis</name>
    <dbReference type="NCBI Taxonomy" id="1428"/>
    <lineage>
        <taxon>Bacteria</taxon>
        <taxon>Bacillati</taxon>
        <taxon>Bacillota</taxon>
        <taxon>Bacilli</taxon>
        <taxon>Bacillales</taxon>
        <taxon>Bacillaceae</taxon>
        <taxon>Bacillus</taxon>
        <taxon>Bacillus cereus group</taxon>
    </lineage>
</organism>
<keyword evidence="2" id="KW-0812">Transmembrane</keyword>
<accession>A0ABD6RE91</accession>
<evidence type="ECO:0000313" key="3">
    <source>
        <dbReference type="EMBL" id="OPD55021.1"/>
    </source>
</evidence>
<feature type="coiled-coil region" evidence="1">
    <location>
        <begin position="7"/>
        <end position="34"/>
    </location>
</feature>
<keyword evidence="2" id="KW-1133">Transmembrane helix</keyword>
<keyword evidence="1" id="KW-0175">Coiled coil</keyword>
<evidence type="ECO:0000256" key="2">
    <source>
        <dbReference type="SAM" id="Phobius"/>
    </source>
</evidence>
<sequence length="136" mass="16195">MEEEYRKRELEIKKKRVLEELKNNKFEFKELQQNITNPLQDILAFNQSVDKLNKTIQSTYKTNSELMQQIAQRNQNALKQSTYKTNFELMQQIAQNAQNALKQSIYKTNSEFGLYFCCQFIIIPPHTNSLIILYSY</sequence>
<dbReference type="EMBL" id="MSTN01000001">
    <property type="protein sequence ID" value="OPD55021.1"/>
    <property type="molecule type" value="Genomic_DNA"/>
</dbReference>
<comment type="caution">
    <text evidence="3">The sequence shown here is derived from an EMBL/GenBank/DDBJ whole genome shotgun (WGS) entry which is preliminary data.</text>
</comment>
<feature type="transmembrane region" description="Helical" evidence="2">
    <location>
        <begin position="112"/>
        <end position="134"/>
    </location>
</feature>